<evidence type="ECO:0008006" key="17">
    <source>
        <dbReference type="Google" id="ProtNLM"/>
    </source>
</evidence>
<feature type="transmembrane region" description="Helical" evidence="12">
    <location>
        <begin position="244"/>
        <end position="263"/>
    </location>
</feature>
<dbReference type="GO" id="GO:0006869">
    <property type="term" value="P:lipid transport"/>
    <property type="evidence" value="ECO:0007669"/>
    <property type="project" value="UniProtKB-KW"/>
</dbReference>
<evidence type="ECO:0000256" key="5">
    <source>
        <dbReference type="ARBA" id="ARBA00022737"/>
    </source>
</evidence>
<dbReference type="Pfam" id="PF00168">
    <property type="entry name" value="C2"/>
    <property type="match status" value="2"/>
</dbReference>
<dbReference type="InterPro" id="IPR037767">
    <property type="entry name" value="C2A_Mug190-like"/>
</dbReference>
<feature type="domain" description="C2" evidence="13">
    <location>
        <begin position="577"/>
        <end position="705"/>
    </location>
</feature>
<dbReference type="InterPro" id="IPR057349">
    <property type="entry name" value="C2_Mug190_3rd"/>
</dbReference>
<feature type="compositionally biased region" description="Basic and acidic residues" evidence="11">
    <location>
        <begin position="167"/>
        <end position="178"/>
    </location>
</feature>
<evidence type="ECO:0000256" key="4">
    <source>
        <dbReference type="ARBA" id="ARBA00022692"/>
    </source>
</evidence>
<feature type="region of interest" description="Disordered" evidence="11">
    <location>
        <begin position="1"/>
        <end position="205"/>
    </location>
</feature>
<evidence type="ECO:0000256" key="7">
    <source>
        <dbReference type="ARBA" id="ARBA00022989"/>
    </source>
</evidence>
<dbReference type="OrthoDB" id="419768at2759"/>
<feature type="region of interest" description="Disordered" evidence="11">
    <location>
        <begin position="396"/>
        <end position="442"/>
    </location>
</feature>
<feature type="compositionally biased region" description="Basic residues" evidence="11">
    <location>
        <begin position="1193"/>
        <end position="1204"/>
    </location>
</feature>
<dbReference type="CDD" id="cd04041">
    <property type="entry name" value="C2A_fungal"/>
    <property type="match status" value="1"/>
</dbReference>
<dbReference type="PANTHER" id="PTHR47348">
    <property type="entry name" value="MEIOTICALLY UP-REGULATED GENE 190 PROTEIN"/>
    <property type="match status" value="1"/>
</dbReference>
<dbReference type="Gene3D" id="2.60.40.150">
    <property type="entry name" value="C2 domain"/>
    <property type="match status" value="2"/>
</dbReference>
<feature type="compositionally biased region" description="Basic and acidic residues" evidence="11">
    <location>
        <begin position="1174"/>
        <end position="1184"/>
    </location>
</feature>
<feature type="transmembrane region" description="Helical" evidence="12">
    <location>
        <begin position="270"/>
        <end position="291"/>
    </location>
</feature>
<keyword evidence="5" id="KW-0677">Repeat</keyword>
<evidence type="ECO:0000313" key="16">
    <source>
        <dbReference type="Proteomes" id="UP000799438"/>
    </source>
</evidence>
<dbReference type="Pfam" id="PF25669">
    <property type="entry name" value="SMP_MUG190-like"/>
    <property type="match status" value="1"/>
</dbReference>
<sequence>MAGREDTATQRHYKAPYTTHRPIPTVQRYRQEKAQRGTTEEIAQEEPSWTERAENAYKTYWKGEQPESAKDAADGSIQHYQSTNKNLADQEGQGDGDKRHNEHNEREDEGPKKDDRGFEIAEDTSEAHVVGGQDPKDKRKQMKKRKEDTGGRQVTDPVTHLPVTIHDFTKKDLNKSPENEPTSGTHKRSATGNSAKSKDDNELRDETAELQSYHSGMEMMFPPPNYDNARIELEKIYQTATTTGLGLVVTLMAVLLALSHIFIRSTLSVYITAPAVLLATLGLGAAVTWGMRDWVTNKVEAVWEDEVWESERQQGKSMVKSETPESTQWLNSLMASIWPLVNPDLFVSMADTLEDVMQASLPKLVRMVSVEDLGQGSEALRILGVRWLPTGAAAQSVSQDGKLRKNSDPKDSDRTVPGQGEVQSDDEKNGSNESLQDDQDQENIEEGMEAEEGDFVNMEVAFAYRARTSRKGIRDRAKNAHLYLAFYLPGNIKFPVWVELHGLVGTVRLRLQLTPDPPFFSLCTLTFLGQPKVDVSCVPLTQKGLNIMDLPLISNFVQSSVDAAMAEYVAPKSLTLDLKDMLMGDDFKKDTAARGVIVVRIKRAYDFKEGDSGMLVKKGSTDGYITVGWAKFAKPLWSTRIIQADMEPHWDETCFVLVTSDELNVQERLRVQLWDSDRHTADDDLGRIEVDIKQIMKNPQSDGKIQQRVDGFKALQAGESMPGKLEWEVGYFSKTRIMESQLQQQTSFPEIRTMDKLQELVDQESERKLRESKRDESAEFEQLKEQEFKEKEDQLVIAAPPPQDYPSGILSITIHQISGLELGALNKKKAEKHEDESEEEEEDDDLPSSYCTIILNHQKVFRTRTKPKNAQPFFNAGCERFVRDWRNTDIHIGVRDARVHEDDTLLGIVYLPLGEVLKERSQINGHYPLLGGVGYGRMRISMVFRSVQLQAPQSLLGWDFGTLEVAPEITGSDLPSDLLGHRLKVRTTLSKGKMQSRGNGVWRTSKDRTIKLPVRKRYASPLVIEFRKARPMMDPTVAFAVFWLKDMPDNSETTVTVPVWKGGDMKRATTCYLDSCGEQVGTLRLSLVFWSGISSYHAPLAARNPDLGQVMEVLETAGDNEEMEFDTEGFASDSSSSSSDSSTDTDDDDSDVAAEEETSRSSLSNGSGGGSKRGSKDLSKDGKRGPISSIRDYKHHRRQLHRQNRGVMQWKGPRTLQWMKHKLEHGEQHIADKFSRHTREPGIETEA</sequence>
<evidence type="ECO:0000256" key="9">
    <source>
        <dbReference type="ARBA" id="ARBA00023121"/>
    </source>
</evidence>
<evidence type="ECO:0000256" key="1">
    <source>
        <dbReference type="ARBA" id="ARBA00004586"/>
    </source>
</evidence>
<dbReference type="CDD" id="cd04052">
    <property type="entry name" value="C2B_Tricalbin-like"/>
    <property type="match status" value="1"/>
</dbReference>
<dbReference type="AlphaFoldDB" id="A0A6A6BHU6"/>
<organism evidence="15 16">
    <name type="scientific">Aplosporella prunicola CBS 121167</name>
    <dbReference type="NCBI Taxonomy" id="1176127"/>
    <lineage>
        <taxon>Eukaryota</taxon>
        <taxon>Fungi</taxon>
        <taxon>Dikarya</taxon>
        <taxon>Ascomycota</taxon>
        <taxon>Pezizomycotina</taxon>
        <taxon>Dothideomycetes</taxon>
        <taxon>Dothideomycetes incertae sedis</taxon>
        <taxon>Botryosphaeriales</taxon>
        <taxon>Aplosporellaceae</taxon>
        <taxon>Aplosporella</taxon>
    </lineage>
</organism>
<dbReference type="SMART" id="SM00239">
    <property type="entry name" value="C2"/>
    <property type="match status" value="2"/>
</dbReference>
<dbReference type="CDD" id="cd21676">
    <property type="entry name" value="SMP_Mug190"/>
    <property type="match status" value="1"/>
</dbReference>
<feature type="domain" description="SMP-LTD" evidence="14">
    <location>
        <begin position="323"/>
        <end position="579"/>
    </location>
</feature>
<feature type="domain" description="C2" evidence="13">
    <location>
        <begin position="791"/>
        <end position="927"/>
    </location>
</feature>
<dbReference type="GO" id="GO:0008289">
    <property type="term" value="F:lipid binding"/>
    <property type="evidence" value="ECO:0007669"/>
    <property type="project" value="UniProtKB-KW"/>
</dbReference>
<keyword evidence="10 12" id="KW-0472">Membrane</keyword>
<feature type="compositionally biased region" description="Low complexity" evidence="11">
    <location>
        <begin position="1132"/>
        <end position="1142"/>
    </location>
</feature>
<feature type="region of interest" description="Disordered" evidence="11">
    <location>
        <begin position="1127"/>
        <end position="1212"/>
    </location>
</feature>
<feature type="compositionally biased region" description="Polar residues" evidence="11">
    <location>
        <begin position="78"/>
        <end position="87"/>
    </location>
</feature>
<dbReference type="SUPFAM" id="SSF49562">
    <property type="entry name" value="C2 domain (Calcium/lipid-binding domain, CaLB)"/>
    <property type="match status" value="2"/>
</dbReference>
<feature type="compositionally biased region" description="Basic and acidic residues" evidence="11">
    <location>
        <begin position="196"/>
        <end position="205"/>
    </location>
</feature>
<evidence type="ECO:0000256" key="3">
    <source>
        <dbReference type="ARBA" id="ARBA00022553"/>
    </source>
</evidence>
<feature type="compositionally biased region" description="Polar residues" evidence="11">
    <location>
        <begin position="179"/>
        <end position="195"/>
    </location>
</feature>
<dbReference type="Proteomes" id="UP000799438">
    <property type="component" value="Unassembled WGS sequence"/>
</dbReference>
<evidence type="ECO:0000313" key="15">
    <source>
        <dbReference type="EMBL" id="KAF2142121.1"/>
    </source>
</evidence>
<dbReference type="InterPro" id="IPR035892">
    <property type="entry name" value="C2_domain_sf"/>
</dbReference>
<dbReference type="GO" id="GO:0005789">
    <property type="term" value="C:endoplasmic reticulum membrane"/>
    <property type="evidence" value="ECO:0007669"/>
    <property type="project" value="UniProtKB-SubCell"/>
</dbReference>
<dbReference type="Pfam" id="PF25331">
    <property type="entry name" value="C2_Mug190_3rd"/>
    <property type="match status" value="1"/>
</dbReference>
<keyword evidence="3" id="KW-0597">Phosphoprotein</keyword>
<dbReference type="PROSITE" id="PS50004">
    <property type="entry name" value="C2"/>
    <property type="match status" value="2"/>
</dbReference>
<feature type="compositionally biased region" description="Basic and acidic residues" evidence="11">
    <location>
        <begin position="401"/>
        <end position="414"/>
    </location>
</feature>
<feature type="region of interest" description="Disordered" evidence="11">
    <location>
        <begin position="763"/>
        <end position="782"/>
    </location>
</feature>
<dbReference type="GeneID" id="54295656"/>
<reference evidence="15" key="1">
    <citation type="journal article" date="2020" name="Stud. Mycol.">
        <title>101 Dothideomycetes genomes: a test case for predicting lifestyles and emergence of pathogens.</title>
        <authorList>
            <person name="Haridas S."/>
            <person name="Albert R."/>
            <person name="Binder M."/>
            <person name="Bloem J."/>
            <person name="Labutti K."/>
            <person name="Salamov A."/>
            <person name="Andreopoulos B."/>
            <person name="Baker S."/>
            <person name="Barry K."/>
            <person name="Bills G."/>
            <person name="Bluhm B."/>
            <person name="Cannon C."/>
            <person name="Castanera R."/>
            <person name="Culley D."/>
            <person name="Daum C."/>
            <person name="Ezra D."/>
            <person name="Gonzalez J."/>
            <person name="Henrissat B."/>
            <person name="Kuo A."/>
            <person name="Liang C."/>
            <person name="Lipzen A."/>
            <person name="Lutzoni F."/>
            <person name="Magnuson J."/>
            <person name="Mondo S."/>
            <person name="Nolan M."/>
            <person name="Ohm R."/>
            <person name="Pangilinan J."/>
            <person name="Park H.-J."/>
            <person name="Ramirez L."/>
            <person name="Alfaro M."/>
            <person name="Sun H."/>
            <person name="Tritt A."/>
            <person name="Yoshinaga Y."/>
            <person name="Zwiers L.-H."/>
            <person name="Turgeon B."/>
            <person name="Goodwin S."/>
            <person name="Spatafora J."/>
            <person name="Crous P."/>
            <person name="Grigoriev I."/>
        </authorList>
    </citation>
    <scope>NUCLEOTIDE SEQUENCE</scope>
    <source>
        <strain evidence="15">CBS 121167</strain>
    </source>
</reference>
<keyword evidence="2" id="KW-0813">Transport</keyword>
<dbReference type="PANTHER" id="PTHR47348:SF2">
    <property type="entry name" value="MEIOTICALLY UP-REGULATED 190 PROTEIN"/>
    <property type="match status" value="1"/>
</dbReference>
<dbReference type="RefSeq" id="XP_033397833.1">
    <property type="nucleotide sequence ID" value="XM_033538160.1"/>
</dbReference>
<dbReference type="InterPro" id="IPR031468">
    <property type="entry name" value="SMP_LBD"/>
</dbReference>
<feature type="compositionally biased region" description="Basic and acidic residues" evidence="11">
    <location>
        <begin position="64"/>
        <end position="73"/>
    </location>
</feature>
<accession>A0A6A6BHU6</accession>
<feature type="compositionally biased region" description="Basic and acidic residues" evidence="11">
    <location>
        <begin position="29"/>
        <end position="39"/>
    </location>
</feature>
<dbReference type="InterPro" id="IPR000008">
    <property type="entry name" value="C2_dom"/>
</dbReference>
<gene>
    <name evidence="15" type="ORF">K452DRAFT_249937</name>
</gene>
<keyword evidence="16" id="KW-1185">Reference proteome</keyword>
<dbReference type="InterPro" id="IPR037765">
    <property type="entry name" value="C2B_Tricalbin"/>
</dbReference>
<evidence type="ECO:0000256" key="2">
    <source>
        <dbReference type="ARBA" id="ARBA00022448"/>
    </source>
</evidence>
<keyword evidence="4 12" id="KW-0812">Transmembrane</keyword>
<evidence type="ECO:0000256" key="10">
    <source>
        <dbReference type="ARBA" id="ARBA00023136"/>
    </source>
</evidence>
<evidence type="ECO:0000259" key="14">
    <source>
        <dbReference type="PROSITE" id="PS51847"/>
    </source>
</evidence>
<evidence type="ECO:0000256" key="6">
    <source>
        <dbReference type="ARBA" id="ARBA00022824"/>
    </source>
</evidence>
<evidence type="ECO:0000256" key="12">
    <source>
        <dbReference type="SAM" id="Phobius"/>
    </source>
</evidence>
<proteinExistence type="predicted"/>
<evidence type="ECO:0000256" key="8">
    <source>
        <dbReference type="ARBA" id="ARBA00023055"/>
    </source>
</evidence>
<comment type="subcellular location">
    <subcellularLocation>
        <location evidence="1">Endoplasmic reticulum membrane</location>
    </subcellularLocation>
</comment>
<feature type="compositionally biased region" description="Acidic residues" evidence="11">
    <location>
        <begin position="1143"/>
        <end position="1156"/>
    </location>
</feature>
<name>A0A6A6BHU6_9PEZI</name>
<evidence type="ECO:0000259" key="13">
    <source>
        <dbReference type="PROSITE" id="PS50004"/>
    </source>
</evidence>
<keyword evidence="6" id="KW-0256">Endoplasmic reticulum</keyword>
<dbReference type="EMBL" id="ML995485">
    <property type="protein sequence ID" value="KAF2142121.1"/>
    <property type="molecule type" value="Genomic_DNA"/>
</dbReference>
<keyword evidence="7 12" id="KW-1133">Transmembrane helix</keyword>
<feature type="compositionally biased region" description="Basic and acidic residues" evidence="11">
    <location>
        <begin position="95"/>
        <end position="119"/>
    </location>
</feature>
<dbReference type="GO" id="GO:0061817">
    <property type="term" value="P:endoplasmic reticulum-plasma membrane tethering"/>
    <property type="evidence" value="ECO:0007669"/>
    <property type="project" value="InterPro"/>
</dbReference>
<evidence type="ECO:0000256" key="11">
    <source>
        <dbReference type="SAM" id="MobiDB-lite"/>
    </source>
</evidence>
<dbReference type="PROSITE" id="PS51847">
    <property type="entry name" value="SMP"/>
    <property type="match status" value="1"/>
</dbReference>
<keyword evidence="9" id="KW-0446">Lipid-binding</keyword>
<keyword evidence="8" id="KW-0445">Lipid transport</keyword>
<protein>
    <recommendedName>
        <fullName evidence="17">C2 domain-containing protein</fullName>
    </recommendedName>
</protein>